<keyword evidence="3" id="KW-1185">Reference proteome</keyword>
<dbReference type="EMBL" id="AVPJ01000012">
    <property type="protein sequence ID" value="KGN31295.1"/>
    <property type="molecule type" value="Genomic_DNA"/>
</dbReference>
<name>A0A0A0J1J1_9MICO</name>
<comment type="caution">
    <text evidence="2">The sequence shown here is derived from an EMBL/GenBank/DDBJ whole genome shotgun (WGS) entry which is preliminary data.</text>
</comment>
<proteinExistence type="predicted"/>
<dbReference type="InterPro" id="IPR050855">
    <property type="entry name" value="NDM-1-like"/>
</dbReference>
<evidence type="ECO:0000259" key="1">
    <source>
        <dbReference type="SMART" id="SM00849"/>
    </source>
</evidence>
<sequence>MLTRVADRVLVHESECIQSNTVVVQGNSGVLLVDPGLTVDDLLAIADGCRESGQPVVAGFATHADWDHALWHAALGDAPRYATARCAEGLREVLSSPDWESHLEEGLPPEIAGEVPWNLFGRVSGLPEGSTQIPWDGPRTRLIEHQAHAPGHGALLIEELGVLVAGDMLSDVLVPMLDVSTADPIQDYLDALGLLESVASDVAVVVPGHGSVGGADELRARLELDRAYVEALRTGGGSDDPRIGPEAKEGWEWVSDVHEGQLQSLSERGDS</sequence>
<dbReference type="SMART" id="SM00849">
    <property type="entry name" value="Lactamase_B"/>
    <property type="match status" value="1"/>
</dbReference>
<evidence type="ECO:0000313" key="2">
    <source>
        <dbReference type="EMBL" id="KGN31295.1"/>
    </source>
</evidence>
<dbReference type="AlphaFoldDB" id="A0A0A0J1J1"/>
<dbReference type="PANTHER" id="PTHR42951">
    <property type="entry name" value="METALLO-BETA-LACTAMASE DOMAIN-CONTAINING"/>
    <property type="match status" value="1"/>
</dbReference>
<dbReference type="Gene3D" id="3.60.15.10">
    <property type="entry name" value="Ribonuclease Z/Hydroxyacylglutathione hydrolase-like"/>
    <property type="match status" value="1"/>
</dbReference>
<dbReference type="InterPro" id="IPR036866">
    <property type="entry name" value="RibonucZ/Hydroxyglut_hydro"/>
</dbReference>
<feature type="domain" description="Metallo-beta-lactamase" evidence="1">
    <location>
        <begin position="18"/>
        <end position="209"/>
    </location>
</feature>
<dbReference type="STRING" id="1385520.N802_04195"/>
<dbReference type="OrthoDB" id="3813329at2"/>
<dbReference type="Pfam" id="PF00753">
    <property type="entry name" value="Lactamase_B"/>
    <property type="match status" value="1"/>
</dbReference>
<evidence type="ECO:0000313" key="3">
    <source>
        <dbReference type="Proteomes" id="UP000030002"/>
    </source>
</evidence>
<organism evidence="2 3">
    <name type="scientific">Knoellia sinensis KCTC 19936</name>
    <dbReference type="NCBI Taxonomy" id="1385520"/>
    <lineage>
        <taxon>Bacteria</taxon>
        <taxon>Bacillati</taxon>
        <taxon>Actinomycetota</taxon>
        <taxon>Actinomycetes</taxon>
        <taxon>Micrococcales</taxon>
        <taxon>Intrasporangiaceae</taxon>
        <taxon>Knoellia</taxon>
    </lineage>
</organism>
<dbReference type="SUPFAM" id="SSF56281">
    <property type="entry name" value="Metallo-hydrolase/oxidoreductase"/>
    <property type="match status" value="1"/>
</dbReference>
<dbReference type="PANTHER" id="PTHR42951:SF22">
    <property type="entry name" value="METALLO BETA-LACTAMASE SUPERFAMILY LIPOPROTEIN"/>
    <property type="match status" value="1"/>
</dbReference>
<reference evidence="2 3" key="1">
    <citation type="submission" date="2013-08" db="EMBL/GenBank/DDBJ databases">
        <title>The genome sequence of Knoellia sinensis.</title>
        <authorList>
            <person name="Zhu W."/>
            <person name="Wang G."/>
        </authorList>
    </citation>
    <scope>NUCLEOTIDE SEQUENCE [LARGE SCALE GENOMIC DNA]</scope>
    <source>
        <strain evidence="2 3">KCTC 19936</strain>
    </source>
</reference>
<accession>A0A0A0J1J1</accession>
<protein>
    <submittedName>
        <fullName evidence="2">Lactamase</fullName>
    </submittedName>
</protein>
<dbReference type="RefSeq" id="WP_035917556.1">
    <property type="nucleotide sequence ID" value="NZ_AVPJ01000012.1"/>
</dbReference>
<dbReference type="Proteomes" id="UP000030002">
    <property type="component" value="Unassembled WGS sequence"/>
</dbReference>
<dbReference type="InterPro" id="IPR001279">
    <property type="entry name" value="Metallo-B-lactamas"/>
</dbReference>
<dbReference type="eggNOG" id="COG0491">
    <property type="taxonomic scope" value="Bacteria"/>
</dbReference>
<gene>
    <name evidence="2" type="ORF">N802_04195</name>
</gene>